<protein>
    <recommendedName>
        <fullName evidence="3">DRBM domain-containing protein</fullName>
    </recommendedName>
</protein>
<dbReference type="Gene3D" id="3.30.160.20">
    <property type="match status" value="1"/>
</dbReference>
<evidence type="ECO:0008006" key="3">
    <source>
        <dbReference type="Google" id="ProtNLM"/>
    </source>
</evidence>
<dbReference type="SUPFAM" id="SSF54768">
    <property type="entry name" value="dsRNA-binding domain-like"/>
    <property type="match status" value="1"/>
</dbReference>
<dbReference type="Proteomes" id="UP000007148">
    <property type="component" value="Unassembled WGS sequence"/>
</dbReference>
<organism evidence="1 2">
    <name type="scientific">Serendipita indica (strain DSM 11827)</name>
    <name type="common">Root endophyte fungus</name>
    <name type="synonym">Piriformospora indica</name>
    <dbReference type="NCBI Taxonomy" id="1109443"/>
    <lineage>
        <taxon>Eukaryota</taxon>
        <taxon>Fungi</taxon>
        <taxon>Dikarya</taxon>
        <taxon>Basidiomycota</taxon>
        <taxon>Agaricomycotina</taxon>
        <taxon>Agaricomycetes</taxon>
        <taxon>Sebacinales</taxon>
        <taxon>Serendipitaceae</taxon>
        <taxon>Serendipita</taxon>
    </lineage>
</organism>
<dbReference type="InParanoid" id="G4TRY7"/>
<dbReference type="HOGENOM" id="CLU_2574743_0_0_1"/>
<comment type="caution">
    <text evidence="1">The sequence shown here is derived from an EMBL/GenBank/DDBJ whole genome shotgun (WGS) entry which is preliminary data.</text>
</comment>
<gene>
    <name evidence="1" type="ORF">PIIN_08034</name>
</gene>
<name>G4TRY7_SERID</name>
<dbReference type="EMBL" id="CAFZ01000277">
    <property type="protein sequence ID" value="CCA74080.1"/>
    <property type="molecule type" value="Genomic_DNA"/>
</dbReference>
<dbReference type="AlphaFoldDB" id="G4TRY7"/>
<keyword evidence="2" id="KW-1185">Reference proteome</keyword>
<evidence type="ECO:0000313" key="1">
    <source>
        <dbReference type="EMBL" id="CCA74080.1"/>
    </source>
</evidence>
<evidence type="ECO:0000313" key="2">
    <source>
        <dbReference type="Proteomes" id="UP000007148"/>
    </source>
</evidence>
<reference evidence="1 2" key="1">
    <citation type="journal article" date="2011" name="PLoS Pathog.">
        <title>Endophytic Life Strategies Decoded by Genome and Transcriptome Analyses of the Mutualistic Root Symbiont Piriformospora indica.</title>
        <authorList>
            <person name="Zuccaro A."/>
            <person name="Lahrmann U."/>
            <person name="Guldener U."/>
            <person name="Langen G."/>
            <person name="Pfiffi S."/>
            <person name="Biedenkopf D."/>
            <person name="Wong P."/>
            <person name="Samans B."/>
            <person name="Grimm C."/>
            <person name="Basiewicz M."/>
            <person name="Murat C."/>
            <person name="Martin F."/>
            <person name="Kogel K.H."/>
        </authorList>
    </citation>
    <scope>NUCLEOTIDE SEQUENCE [LARGE SCALE GENOMIC DNA]</scope>
    <source>
        <strain evidence="1 2">DSM 11827</strain>
    </source>
</reference>
<sequence>MANNRQNLHLLAEKHHVEVVPAYEQFGAGYAQQWTCTLNLRRPGDTSYTSVPGDMASSKDLAKESAAKAAMAVLWAWFSQR</sequence>
<proteinExistence type="predicted"/>
<accession>G4TRY7</accession>